<evidence type="ECO:0000256" key="1">
    <source>
        <dbReference type="SAM" id="MobiDB-lite"/>
    </source>
</evidence>
<proteinExistence type="predicted"/>
<accession>A0AAV4X7K4</accession>
<organism evidence="2 3">
    <name type="scientific">Caerostris extrusa</name>
    <name type="common">Bark spider</name>
    <name type="synonym">Caerostris bankana</name>
    <dbReference type="NCBI Taxonomy" id="172846"/>
    <lineage>
        <taxon>Eukaryota</taxon>
        <taxon>Metazoa</taxon>
        <taxon>Ecdysozoa</taxon>
        <taxon>Arthropoda</taxon>
        <taxon>Chelicerata</taxon>
        <taxon>Arachnida</taxon>
        <taxon>Araneae</taxon>
        <taxon>Araneomorphae</taxon>
        <taxon>Entelegynae</taxon>
        <taxon>Araneoidea</taxon>
        <taxon>Araneidae</taxon>
        <taxon>Caerostris</taxon>
    </lineage>
</organism>
<comment type="caution">
    <text evidence="2">The sequence shown here is derived from an EMBL/GenBank/DDBJ whole genome shotgun (WGS) entry which is preliminary data.</text>
</comment>
<feature type="compositionally biased region" description="Low complexity" evidence="1">
    <location>
        <begin position="55"/>
        <end position="71"/>
    </location>
</feature>
<feature type="region of interest" description="Disordered" evidence="1">
    <location>
        <begin position="38"/>
        <end position="72"/>
    </location>
</feature>
<name>A0AAV4X7K4_CAEEX</name>
<dbReference type="EMBL" id="BPLR01017296">
    <property type="protein sequence ID" value="GIY90140.1"/>
    <property type="molecule type" value="Genomic_DNA"/>
</dbReference>
<evidence type="ECO:0000313" key="2">
    <source>
        <dbReference type="EMBL" id="GIY90140.1"/>
    </source>
</evidence>
<gene>
    <name evidence="2" type="ORF">CEXT_519901</name>
</gene>
<keyword evidence="3" id="KW-1185">Reference proteome</keyword>
<reference evidence="2 3" key="1">
    <citation type="submission" date="2021-06" db="EMBL/GenBank/DDBJ databases">
        <title>Caerostris extrusa draft genome.</title>
        <authorList>
            <person name="Kono N."/>
            <person name="Arakawa K."/>
        </authorList>
    </citation>
    <scope>NUCLEOTIDE SEQUENCE [LARGE SCALE GENOMIC DNA]</scope>
</reference>
<sequence length="167" mass="18961">MNSIWQHICQTKFKNWQKELSVYNLPVDRQSKSKLHFPTQADAYKDEKGSFQPGEYPSAPESSPESEVAVPYFPPSNNYPEVYKSKSGTGYSSSDESMYKSESNANYNVWKGFPSESGEYEAPVTGMKGVPPSFEDFQFPSDSWNKDKMAAMITLMNEMKEEAKTQT</sequence>
<evidence type="ECO:0000313" key="3">
    <source>
        <dbReference type="Proteomes" id="UP001054945"/>
    </source>
</evidence>
<dbReference type="Proteomes" id="UP001054945">
    <property type="component" value="Unassembled WGS sequence"/>
</dbReference>
<dbReference type="AlphaFoldDB" id="A0AAV4X7K4"/>
<protein>
    <submittedName>
        <fullName evidence="2">Uncharacterized protein</fullName>
    </submittedName>
</protein>